<dbReference type="InterPro" id="IPR013762">
    <property type="entry name" value="Integrase-like_cat_sf"/>
</dbReference>
<feature type="domain" description="Tyr recombinase" evidence="6">
    <location>
        <begin position="165"/>
        <end position="348"/>
    </location>
</feature>
<dbReference type="GO" id="GO:0015074">
    <property type="term" value="P:DNA integration"/>
    <property type="evidence" value="ECO:0007669"/>
    <property type="project" value="UniProtKB-KW"/>
</dbReference>
<dbReference type="Proteomes" id="UP000244069">
    <property type="component" value="Unassembled WGS sequence"/>
</dbReference>
<dbReference type="GO" id="GO:0006310">
    <property type="term" value="P:DNA recombination"/>
    <property type="evidence" value="ECO:0007669"/>
    <property type="project" value="UniProtKB-KW"/>
</dbReference>
<keyword evidence="3" id="KW-0238">DNA-binding</keyword>
<keyword evidence="4" id="KW-0233">DNA recombination</keyword>
<dbReference type="AlphaFoldDB" id="A0A2T6B3I6"/>
<gene>
    <name evidence="7" type="ORF">C8N44_1042</name>
</gene>
<evidence type="ECO:0000259" key="6">
    <source>
        <dbReference type="PROSITE" id="PS51898"/>
    </source>
</evidence>
<feature type="compositionally biased region" description="Polar residues" evidence="5">
    <location>
        <begin position="353"/>
        <end position="368"/>
    </location>
</feature>
<dbReference type="OrthoDB" id="7510934at2"/>
<evidence type="ECO:0000256" key="5">
    <source>
        <dbReference type="SAM" id="MobiDB-lite"/>
    </source>
</evidence>
<dbReference type="PANTHER" id="PTHR30349">
    <property type="entry name" value="PHAGE INTEGRASE-RELATED"/>
    <property type="match status" value="1"/>
</dbReference>
<dbReference type="Gene3D" id="1.10.443.10">
    <property type="entry name" value="Intergrase catalytic core"/>
    <property type="match status" value="1"/>
</dbReference>
<dbReference type="EMBL" id="QBKN01000004">
    <property type="protein sequence ID" value="PTX50648.1"/>
    <property type="molecule type" value="Genomic_DNA"/>
</dbReference>
<dbReference type="InterPro" id="IPR002104">
    <property type="entry name" value="Integrase_catalytic"/>
</dbReference>
<dbReference type="RefSeq" id="WP_107974869.1">
    <property type="nucleotide sequence ID" value="NZ_BMEZ01000004.1"/>
</dbReference>
<feature type="region of interest" description="Disordered" evidence="5">
    <location>
        <begin position="149"/>
        <end position="168"/>
    </location>
</feature>
<protein>
    <submittedName>
        <fullName evidence="7">Site-specific recombinase XerD</fullName>
    </submittedName>
</protein>
<evidence type="ECO:0000256" key="1">
    <source>
        <dbReference type="ARBA" id="ARBA00008857"/>
    </source>
</evidence>
<keyword evidence="8" id="KW-1185">Reference proteome</keyword>
<comment type="caution">
    <text evidence="7">The sequence shown here is derived from an EMBL/GenBank/DDBJ whole genome shotgun (WGS) entry which is preliminary data.</text>
</comment>
<dbReference type="GO" id="GO:0003677">
    <property type="term" value="F:DNA binding"/>
    <property type="evidence" value="ECO:0007669"/>
    <property type="project" value="UniProtKB-KW"/>
</dbReference>
<evidence type="ECO:0000313" key="7">
    <source>
        <dbReference type="EMBL" id="PTX50648.1"/>
    </source>
</evidence>
<accession>A0A2T6B3I6</accession>
<feature type="region of interest" description="Disordered" evidence="5">
    <location>
        <begin position="345"/>
        <end position="368"/>
    </location>
</feature>
<sequence length="368" mass="41376">MRRGVRAKLKHLNPSGRFPSGNVRFYYRPKGQRGIAMPDLPPDDPAFLNAYAKAAGVRPRRPSREGSIASGVELYKASDQFRALAQGTRNARGRMLDDVAERYGHASRRDLASKHITKDLSGFSAHARNNRLKMWRGFCKWMVEHDELPHDPSDGLKKSPTTKSDGHVPWSHDEIEAFRAYWPLGSVERLAFELIYWTGARVSDAVRLGPGNVDREGWMTFRQQKTGGEVWIPFNRELPEFVEPAEPDLSLLKQAINARNERQMTFLHTQKGASRSSKAVSQWFAAKARKAGVADRTAHGLRKARAKGLAEMGGSAPQIGAWTGHESLKEIERYIKDFSKRRALSRAKEEQKVPTSTTKFQIEGKSSA</sequence>
<dbReference type="PROSITE" id="PS51898">
    <property type="entry name" value="TYR_RECOMBINASE"/>
    <property type="match status" value="1"/>
</dbReference>
<proteinExistence type="inferred from homology"/>
<evidence type="ECO:0000256" key="3">
    <source>
        <dbReference type="ARBA" id="ARBA00023125"/>
    </source>
</evidence>
<dbReference type="InterPro" id="IPR011010">
    <property type="entry name" value="DNA_brk_join_enz"/>
</dbReference>
<dbReference type="Pfam" id="PF00589">
    <property type="entry name" value="Phage_integrase"/>
    <property type="match status" value="1"/>
</dbReference>
<name>A0A2T6B3I6_9RHOB</name>
<keyword evidence="2" id="KW-0229">DNA integration</keyword>
<organism evidence="7 8">
    <name type="scientific">Allosediminivita pacifica</name>
    <dbReference type="NCBI Taxonomy" id="1267769"/>
    <lineage>
        <taxon>Bacteria</taxon>
        <taxon>Pseudomonadati</taxon>
        <taxon>Pseudomonadota</taxon>
        <taxon>Alphaproteobacteria</taxon>
        <taxon>Rhodobacterales</taxon>
        <taxon>Paracoccaceae</taxon>
        <taxon>Allosediminivita</taxon>
    </lineage>
</organism>
<comment type="similarity">
    <text evidence="1">Belongs to the 'phage' integrase family.</text>
</comment>
<evidence type="ECO:0000256" key="2">
    <source>
        <dbReference type="ARBA" id="ARBA00022908"/>
    </source>
</evidence>
<evidence type="ECO:0000256" key="4">
    <source>
        <dbReference type="ARBA" id="ARBA00023172"/>
    </source>
</evidence>
<dbReference type="PANTHER" id="PTHR30349:SF41">
    <property type="entry name" value="INTEGRASE_RECOMBINASE PROTEIN MJ0367-RELATED"/>
    <property type="match status" value="1"/>
</dbReference>
<reference evidence="7 8" key="1">
    <citation type="submission" date="2018-04" db="EMBL/GenBank/DDBJ databases">
        <title>Genomic Encyclopedia of Archaeal and Bacterial Type Strains, Phase II (KMG-II): from individual species to whole genera.</title>
        <authorList>
            <person name="Goeker M."/>
        </authorList>
    </citation>
    <scope>NUCLEOTIDE SEQUENCE [LARGE SCALE GENOMIC DNA]</scope>
    <source>
        <strain evidence="7 8">DSM 29329</strain>
    </source>
</reference>
<evidence type="ECO:0000313" key="8">
    <source>
        <dbReference type="Proteomes" id="UP000244069"/>
    </source>
</evidence>
<dbReference type="InterPro" id="IPR050090">
    <property type="entry name" value="Tyrosine_recombinase_XerCD"/>
</dbReference>
<dbReference type="SUPFAM" id="SSF56349">
    <property type="entry name" value="DNA breaking-rejoining enzymes"/>
    <property type="match status" value="1"/>
</dbReference>